<dbReference type="Proteomes" id="UP000512146">
    <property type="component" value="Chromosome"/>
</dbReference>
<dbReference type="NCBIfam" id="TIGR03655">
    <property type="entry name" value="anti_R_Lar"/>
    <property type="match status" value="1"/>
</dbReference>
<protein>
    <submittedName>
        <fullName evidence="1">Type I toxin-antitoxin system endodeoxyribonuclease toxin RalR</fullName>
    </submittedName>
</protein>
<evidence type="ECO:0000313" key="2">
    <source>
        <dbReference type="Proteomes" id="UP000512146"/>
    </source>
</evidence>
<dbReference type="InterPro" id="IPR019908">
    <property type="entry name" value="Toxin_RalR"/>
</dbReference>
<dbReference type="EMBL" id="CP056165">
    <property type="protein sequence ID" value="QLX32489.1"/>
    <property type="molecule type" value="Genomic_DNA"/>
</dbReference>
<dbReference type="NCBIfam" id="NF007260">
    <property type="entry name" value="PRK09710.1"/>
    <property type="match status" value="1"/>
</dbReference>
<proteinExistence type="predicted"/>
<evidence type="ECO:0000313" key="1">
    <source>
        <dbReference type="EMBL" id="QLX32489.1"/>
    </source>
</evidence>
<name>A0A7L6LHR6_9ESCH</name>
<dbReference type="Pfam" id="PF14354">
    <property type="entry name" value="Lar_restr_allev"/>
    <property type="match status" value="1"/>
</dbReference>
<organism evidence="1 2">
    <name type="scientific">Escherichia marmotae</name>
    <dbReference type="NCBI Taxonomy" id="1499973"/>
    <lineage>
        <taxon>Bacteria</taxon>
        <taxon>Pseudomonadati</taxon>
        <taxon>Pseudomonadota</taxon>
        <taxon>Gammaproteobacteria</taxon>
        <taxon>Enterobacterales</taxon>
        <taxon>Enterobacteriaceae</taxon>
        <taxon>Escherichia</taxon>
    </lineage>
</organism>
<dbReference type="RefSeq" id="WP_181503340.1">
    <property type="nucleotide sequence ID" value="NZ_CP056165.1"/>
</dbReference>
<gene>
    <name evidence="1" type="primary">ralR</name>
    <name evidence="1" type="ORF">HV276_09460</name>
</gene>
<accession>A0A7L6LHR6</accession>
<dbReference type="AlphaFoldDB" id="A0A7L6LHR6"/>
<reference evidence="1 2" key="1">
    <citation type="submission" date="2020-06" db="EMBL/GenBank/DDBJ databases">
        <title>REHAB project genomes.</title>
        <authorList>
            <person name="Shaw L.P."/>
        </authorList>
    </citation>
    <scope>NUCLEOTIDE SEQUENCE [LARGE SCALE GENOMIC DNA]</scope>
    <source>
        <strain evidence="1 2">RHBSTW-00777</strain>
    </source>
</reference>
<sequence length="80" mass="8734">MRYTKVKPCPFCGCPSVTVKAISGYYRAKCNGCESRTGYGGSEKEALERWNKRTTGNNNGGVLKRKVALLLTGQGTQKQS</sequence>